<gene>
    <name evidence="1" type="ORF">TRIUR3_13277</name>
</gene>
<name>M8B3Q1_TRIUA</name>
<protein>
    <submittedName>
        <fullName evidence="1">Uncharacterized protein</fullName>
    </submittedName>
</protein>
<proteinExistence type="predicted"/>
<sequence>MAALPRPKREPGLPAEYEAIVRRGFSDEEALKWARDDYHRDEMVELPFFGDSIHVMNMDSGYSTAAALVFEQCEELMVDSGNVILEHCNHESNACRDRLEMTTPRNHHL</sequence>
<dbReference type="EMBL" id="KD009631">
    <property type="protein sequence ID" value="EMS68209.1"/>
    <property type="molecule type" value="Genomic_DNA"/>
</dbReference>
<dbReference type="CDD" id="cd06222">
    <property type="entry name" value="RNase_H_like"/>
    <property type="match status" value="1"/>
</dbReference>
<reference evidence="1" key="1">
    <citation type="journal article" date="2013" name="Nature">
        <title>Draft genome of the wheat A-genome progenitor Triticum urartu.</title>
        <authorList>
            <person name="Ling H.Q."/>
            <person name="Zhao S."/>
            <person name="Liu D."/>
            <person name="Wang J."/>
            <person name="Sun H."/>
            <person name="Zhang C."/>
            <person name="Fan H."/>
            <person name="Li D."/>
            <person name="Dong L."/>
            <person name="Tao Y."/>
            <person name="Gao C."/>
            <person name="Wu H."/>
            <person name="Li Y."/>
            <person name="Cui Y."/>
            <person name="Guo X."/>
            <person name="Zheng S."/>
            <person name="Wang B."/>
            <person name="Yu K."/>
            <person name="Liang Q."/>
            <person name="Yang W."/>
            <person name="Lou X."/>
            <person name="Chen J."/>
            <person name="Feng M."/>
            <person name="Jian J."/>
            <person name="Zhang X."/>
            <person name="Luo G."/>
            <person name="Jiang Y."/>
            <person name="Liu J."/>
            <person name="Wang Z."/>
            <person name="Sha Y."/>
            <person name="Zhang B."/>
            <person name="Wu H."/>
            <person name="Tang D."/>
            <person name="Shen Q."/>
            <person name="Xue P."/>
            <person name="Zou S."/>
            <person name="Wang X."/>
            <person name="Liu X."/>
            <person name="Wang F."/>
            <person name="Yang Y."/>
            <person name="An X."/>
            <person name="Dong Z."/>
            <person name="Zhang K."/>
            <person name="Zhang X."/>
            <person name="Luo M.C."/>
            <person name="Dvorak J."/>
            <person name="Tong Y."/>
            <person name="Wang J."/>
            <person name="Yang H."/>
            <person name="Li Z."/>
            <person name="Wang D."/>
            <person name="Zhang A."/>
            <person name="Wang J."/>
        </authorList>
    </citation>
    <scope>NUCLEOTIDE SEQUENCE</scope>
</reference>
<dbReference type="AlphaFoldDB" id="M8B3Q1"/>
<accession>M8B3Q1</accession>
<organism evidence="1">
    <name type="scientific">Triticum urartu</name>
    <name type="common">Red wild einkorn</name>
    <name type="synonym">Crithodium urartu</name>
    <dbReference type="NCBI Taxonomy" id="4572"/>
    <lineage>
        <taxon>Eukaryota</taxon>
        <taxon>Viridiplantae</taxon>
        <taxon>Streptophyta</taxon>
        <taxon>Embryophyta</taxon>
        <taxon>Tracheophyta</taxon>
        <taxon>Spermatophyta</taxon>
        <taxon>Magnoliopsida</taxon>
        <taxon>Liliopsida</taxon>
        <taxon>Poales</taxon>
        <taxon>Poaceae</taxon>
        <taxon>BOP clade</taxon>
        <taxon>Pooideae</taxon>
        <taxon>Triticodae</taxon>
        <taxon>Triticeae</taxon>
        <taxon>Triticinae</taxon>
        <taxon>Triticum</taxon>
    </lineage>
</organism>
<dbReference type="InterPro" id="IPR044730">
    <property type="entry name" value="RNase_H-like_dom_plant"/>
</dbReference>
<evidence type="ECO:0000313" key="1">
    <source>
        <dbReference type="EMBL" id="EMS68209.1"/>
    </source>
</evidence>